<protein>
    <submittedName>
        <fullName evidence="2">Uncharacterized protein</fullName>
    </submittedName>
</protein>
<feature type="transmembrane region" description="Helical" evidence="1">
    <location>
        <begin position="26"/>
        <end position="45"/>
    </location>
</feature>
<dbReference type="EMBL" id="FLOB01000002">
    <property type="protein sequence ID" value="SBS29039.1"/>
    <property type="molecule type" value="Genomic_DNA"/>
</dbReference>
<keyword evidence="1" id="KW-0812">Transmembrane</keyword>
<feature type="transmembrane region" description="Helical" evidence="1">
    <location>
        <begin position="5"/>
        <end position="20"/>
    </location>
</feature>
<keyword evidence="1" id="KW-0472">Membrane</keyword>
<keyword evidence="1" id="KW-1133">Transmembrane helix</keyword>
<accession>A0A1A8TAE9</accession>
<name>A0A1A8TAE9_9GAMM</name>
<reference evidence="2 3" key="1">
    <citation type="submission" date="2016-06" db="EMBL/GenBank/DDBJ databases">
        <authorList>
            <person name="Kjaerup R.B."/>
            <person name="Dalgaard T.S."/>
            <person name="Juul-Madsen H.R."/>
        </authorList>
    </citation>
    <scope>NUCLEOTIDE SEQUENCE [LARGE SCALE GENOMIC DNA]</scope>
    <source>
        <strain evidence="2 3">CECT 8886</strain>
    </source>
</reference>
<dbReference type="STRING" id="1792290.MSP8886_01412"/>
<dbReference type="Proteomes" id="UP000092544">
    <property type="component" value="Unassembled WGS sequence"/>
</dbReference>
<proteinExistence type="predicted"/>
<evidence type="ECO:0000313" key="3">
    <source>
        <dbReference type="Proteomes" id="UP000092544"/>
    </source>
</evidence>
<keyword evidence="3" id="KW-1185">Reference proteome</keyword>
<sequence length="53" mass="5775">MIQAILMVYVFMAALIVGLFNDDLVIRAFASAACFGAGQFSMYFINLHVKKGG</sequence>
<gene>
    <name evidence="2" type="ORF">MSP8886_01412</name>
</gene>
<evidence type="ECO:0000313" key="2">
    <source>
        <dbReference type="EMBL" id="SBS29039.1"/>
    </source>
</evidence>
<organism evidence="2 3">
    <name type="scientific">Marinomonas spartinae</name>
    <dbReference type="NCBI Taxonomy" id="1792290"/>
    <lineage>
        <taxon>Bacteria</taxon>
        <taxon>Pseudomonadati</taxon>
        <taxon>Pseudomonadota</taxon>
        <taxon>Gammaproteobacteria</taxon>
        <taxon>Oceanospirillales</taxon>
        <taxon>Oceanospirillaceae</taxon>
        <taxon>Marinomonas</taxon>
    </lineage>
</organism>
<evidence type="ECO:0000256" key="1">
    <source>
        <dbReference type="SAM" id="Phobius"/>
    </source>
</evidence>
<dbReference type="AlphaFoldDB" id="A0A1A8TAE9"/>